<dbReference type="InterPro" id="IPR010982">
    <property type="entry name" value="Lambda_DNA-bd_dom_sf"/>
</dbReference>
<reference evidence="2 3" key="1">
    <citation type="submission" date="2016-10" db="EMBL/GenBank/DDBJ databases">
        <authorList>
            <person name="de Groot N.N."/>
        </authorList>
    </citation>
    <scope>NUCLEOTIDE SEQUENCE [LARGE SCALE GENOMIC DNA]</scope>
    <source>
        <strain evidence="2 3">DSM 13760</strain>
    </source>
</reference>
<evidence type="ECO:0000313" key="2">
    <source>
        <dbReference type="EMBL" id="SER63970.1"/>
    </source>
</evidence>
<dbReference type="PANTHER" id="PTHR37038:SF12">
    <property type="entry name" value="TRANSCRIPTIONAL REGULATOR"/>
    <property type="match status" value="1"/>
</dbReference>
<dbReference type="InterPro" id="IPR053163">
    <property type="entry name" value="HTH-type_regulator_Rgg"/>
</dbReference>
<sequence>MEIGKLLKKYRMKRNLTQQEMAQSIISTSYYSKVEKGIHRINVEDLLNILAINEIDIFSFISEISPHNHTTLTEQIQQDLLAAYYEKNLERIEQIQLEISHKKLLDKDKKFFLLFAESLKFSMNDTEQLLDEQSKKYLQNTVFNIEEWHYSKLSLYCNLIEYYDFESNLFMVHSILQNGLKKYHGEEKLIVMNIILNFVGLCMKQKKDEVALSYLVLMMEEKTFPENFFQKLLGKLYFELLIYRRNPSKESEEKIEHILAMIAYNDMGTYSDEFNQFYQQEKEMS</sequence>
<dbReference type="CDD" id="cd00093">
    <property type="entry name" value="HTH_XRE"/>
    <property type="match status" value="1"/>
</dbReference>
<dbReference type="EMBL" id="FOHA01000002">
    <property type="protein sequence ID" value="SER63970.1"/>
    <property type="molecule type" value="Genomic_DNA"/>
</dbReference>
<dbReference type="Pfam" id="PF21259">
    <property type="entry name" value="Rgg_C"/>
    <property type="match status" value="1"/>
</dbReference>
<accession>A0A1H9QU60</accession>
<organism evidence="2 3">
    <name type="scientific">Isobaculum melis</name>
    <dbReference type="NCBI Taxonomy" id="142588"/>
    <lineage>
        <taxon>Bacteria</taxon>
        <taxon>Bacillati</taxon>
        <taxon>Bacillota</taxon>
        <taxon>Bacilli</taxon>
        <taxon>Lactobacillales</taxon>
        <taxon>Carnobacteriaceae</taxon>
        <taxon>Isobaculum</taxon>
    </lineage>
</organism>
<evidence type="ECO:0000259" key="1">
    <source>
        <dbReference type="PROSITE" id="PS50943"/>
    </source>
</evidence>
<gene>
    <name evidence="2" type="ORF">SAMN04488559_102286</name>
</gene>
<protein>
    <submittedName>
        <fullName evidence="2">Transcriptional activator, Rgg/GadR/MutR family, C-terminal domain-containing protein</fullName>
    </submittedName>
</protein>
<dbReference type="Proteomes" id="UP000198948">
    <property type="component" value="Unassembled WGS sequence"/>
</dbReference>
<keyword evidence="3" id="KW-1185">Reference proteome</keyword>
<dbReference type="InterPro" id="IPR010057">
    <property type="entry name" value="Transcription_activator_Rgg_C"/>
</dbReference>
<dbReference type="PROSITE" id="PS50943">
    <property type="entry name" value="HTH_CROC1"/>
    <property type="match status" value="1"/>
</dbReference>
<dbReference type="Gene3D" id="1.10.260.40">
    <property type="entry name" value="lambda repressor-like DNA-binding domains"/>
    <property type="match status" value="1"/>
</dbReference>
<feature type="domain" description="HTH cro/C1-type" evidence="1">
    <location>
        <begin position="7"/>
        <end position="60"/>
    </location>
</feature>
<dbReference type="STRING" id="142588.SAMN04488559_102286"/>
<dbReference type="Pfam" id="PF01381">
    <property type="entry name" value="HTH_3"/>
    <property type="match status" value="1"/>
</dbReference>
<name>A0A1H9QU60_9LACT</name>
<dbReference type="GO" id="GO:0003677">
    <property type="term" value="F:DNA binding"/>
    <property type="evidence" value="ECO:0007669"/>
    <property type="project" value="InterPro"/>
</dbReference>
<dbReference type="OrthoDB" id="2321511at2"/>
<proteinExistence type="predicted"/>
<dbReference type="PANTHER" id="PTHR37038">
    <property type="entry name" value="TRANSCRIPTIONAL REGULATOR-RELATED"/>
    <property type="match status" value="1"/>
</dbReference>
<dbReference type="SMART" id="SM00530">
    <property type="entry name" value="HTH_XRE"/>
    <property type="match status" value="1"/>
</dbReference>
<dbReference type="RefSeq" id="WP_092650249.1">
    <property type="nucleotide sequence ID" value="NZ_FOHA01000002.1"/>
</dbReference>
<dbReference type="InterPro" id="IPR001387">
    <property type="entry name" value="Cro/C1-type_HTH"/>
</dbReference>
<dbReference type="AlphaFoldDB" id="A0A1H9QU60"/>
<dbReference type="NCBIfam" id="TIGR01716">
    <property type="entry name" value="RGG_Cterm"/>
    <property type="match status" value="1"/>
</dbReference>
<evidence type="ECO:0000313" key="3">
    <source>
        <dbReference type="Proteomes" id="UP000198948"/>
    </source>
</evidence>
<dbReference type="SUPFAM" id="SSF47413">
    <property type="entry name" value="lambda repressor-like DNA-binding domains"/>
    <property type="match status" value="1"/>
</dbReference>